<accession>A0A1L9NAC0</accession>
<dbReference type="AlphaFoldDB" id="A0A1L9NAC0"/>
<organism evidence="1 2">
    <name type="scientific">Aspergillus tubingensis (strain CBS 134.48)</name>
    <dbReference type="NCBI Taxonomy" id="767770"/>
    <lineage>
        <taxon>Eukaryota</taxon>
        <taxon>Fungi</taxon>
        <taxon>Dikarya</taxon>
        <taxon>Ascomycota</taxon>
        <taxon>Pezizomycotina</taxon>
        <taxon>Eurotiomycetes</taxon>
        <taxon>Eurotiomycetidae</taxon>
        <taxon>Eurotiales</taxon>
        <taxon>Aspergillaceae</taxon>
        <taxon>Aspergillus</taxon>
        <taxon>Aspergillus subgen. Circumdati</taxon>
    </lineage>
</organism>
<reference evidence="2" key="1">
    <citation type="journal article" date="2017" name="Genome Biol.">
        <title>Comparative genomics reveals high biological diversity and specific adaptations in the industrially and medically important fungal genus Aspergillus.</title>
        <authorList>
            <person name="de Vries R.P."/>
            <person name="Riley R."/>
            <person name="Wiebenga A."/>
            <person name="Aguilar-Osorio G."/>
            <person name="Amillis S."/>
            <person name="Uchima C.A."/>
            <person name="Anderluh G."/>
            <person name="Asadollahi M."/>
            <person name="Askin M."/>
            <person name="Barry K."/>
            <person name="Battaglia E."/>
            <person name="Bayram O."/>
            <person name="Benocci T."/>
            <person name="Braus-Stromeyer S.A."/>
            <person name="Caldana C."/>
            <person name="Canovas D."/>
            <person name="Cerqueira G.C."/>
            <person name="Chen F."/>
            <person name="Chen W."/>
            <person name="Choi C."/>
            <person name="Clum A."/>
            <person name="Dos Santos R.A."/>
            <person name="Damasio A.R."/>
            <person name="Diallinas G."/>
            <person name="Emri T."/>
            <person name="Fekete E."/>
            <person name="Flipphi M."/>
            <person name="Freyberg S."/>
            <person name="Gallo A."/>
            <person name="Gournas C."/>
            <person name="Habgood R."/>
            <person name="Hainaut M."/>
            <person name="Harispe M.L."/>
            <person name="Henrissat B."/>
            <person name="Hilden K.S."/>
            <person name="Hope R."/>
            <person name="Hossain A."/>
            <person name="Karabika E."/>
            <person name="Karaffa L."/>
            <person name="Karanyi Z."/>
            <person name="Krasevec N."/>
            <person name="Kuo A."/>
            <person name="Kusch H."/>
            <person name="LaButti K."/>
            <person name="Lagendijk E.L."/>
            <person name="Lapidus A."/>
            <person name="Levasseur A."/>
            <person name="Lindquist E."/>
            <person name="Lipzen A."/>
            <person name="Logrieco A.F."/>
            <person name="MacCabe A."/>
            <person name="Maekelae M.R."/>
            <person name="Malavazi I."/>
            <person name="Melin P."/>
            <person name="Meyer V."/>
            <person name="Mielnichuk N."/>
            <person name="Miskei M."/>
            <person name="Molnar A.P."/>
            <person name="Mule G."/>
            <person name="Ngan C.Y."/>
            <person name="Orejas M."/>
            <person name="Orosz E."/>
            <person name="Ouedraogo J.P."/>
            <person name="Overkamp K.M."/>
            <person name="Park H.-S."/>
            <person name="Perrone G."/>
            <person name="Piumi F."/>
            <person name="Punt P.J."/>
            <person name="Ram A.F."/>
            <person name="Ramon A."/>
            <person name="Rauscher S."/>
            <person name="Record E."/>
            <person name="Riano-Pachon D.M."/>
            <person name="Robert V."/>
            <person name="Roehrig J."/>
            <person name="Ruller R."/>
            <person name="Salamov A."/>
            <person name="Salih N.S."/>
            <person name="Samson R.A."/>
            <person name="Sandor E."/>
            <person name="Sanguinetti M."/>
            <person name="Schuetze T."/>
            <person name="Sepcic K."/>
            <person name="Shelest E."/>
            <person name="Sherlock G."/>
            <person name="Sophianopoulou V."/>
            <person name="Squina F.M."/>
            <person name="Sun H."/>
            <person name="Susca A."/>
            <person name="Todd R.B."/>
            <person name="Tsang A."/>
            <person name="Unkles S.E."/>
            <person name="van de Wiele N."/>
            <person name="van Rossen-Uffink D."/>
            <person name="Oliveira J.V."/>
            <person name="Vesth T.C."/>
            <person name="Visser J."/>
            <person name="Yu J.-H."/>
            <person name="Zhou M."/>
            <person name="Andersen M.R."/>
            <person name="Archer D.B."/>
            <person name="Baker S.E."/>
            <person name="Benoit I."/>
            <person name="Brakhage A.A."/>
            <person name="Braus G.H."/>
            <person name="Fischer R."/>
            <person name="Frisvad J.C."/>
            <person name="Goldman G.H."/>
            <person name="Houbraken J."/>
            <person name="Oakley B."/>
            <person name="Pocsi I."/>
            <person name="Scazzocchio C."/>
            <person name="Seiboth B."/>
            <person name="vanKuyk P.A."/>
            <person name="Wortman J."/>
            <person name="Dyer P.S."/>
            <person name="Grigoriev I.V."/>
        </authorList>
    </citation>
    <scope>NUCLEOTIDE SEQUENCE [LARGE SCALE GENOMIC DNA]</scope>
    <source>
        <strain evidence="2">CBS 134.48</strain>
    </source>
</reference>
<protein>
    <submittedName>
        <fullName evidence="1">Uncharacterized protein</fullName>
    </submittedName>
</protein>
<proteinExistence type="predicted"/>
<dbReference type="VEuPathDB" id="FungiDB:ASPTUDRAFT_63601"/>
<sequence>MARSSSFLRPAEAFLFSVVIGPFSAMATLRDLLAIPLSELHFDPVPLQSSWFWSGYATRQSYAQ</sequence>
<gene>
    <name evidence="1" type="ORF">ASPTUDRAFT_63601</name>
</gene>
<evidence type="ECO:0000313" key="2">
    <source>
        <dbReference type="Proteomes" id="UP000184304"/>
    </source>
</evidence>
<keyword evidence="2" id="KW-1185">Reference proteome</keyword>
<dbReference type="Proteomes" id="UP000184304">
    <property type="component" value="Unassembled WGS sequence"/>
</dbReference>
<name>A0A1L9NAC0_ASPTC</name>
<dbReference type="EMBL" id="KV878187">
    <property type="protein sequence ID" value="OJI86092.1"/>
    <property type="molecule type" value="Genomic_DNA"/>
</dbReference>
<evidence type="ECO:0000313" key="1">
    <source>
        <dbReference type="EMBL" id="OJI86092.1"/>
    </source>
</evidence>